<evidence type="ECO:0000256" key="7">
    <source>
        <dbReference type="ARBA" id="ARBA00023157"/>
    </source>
</evidence>
<dbReference type="SUPFAM" id="SSF100895">
    <property type="entry name" value="Kazal-type serine protease inhibitors"/>
    <property type="match status" value="3"/>
</dbReference>
<evidence type="ECO:0000256" key="9">
    <source>
        <dbReference type="SAM" id="SignalP"/>
    </source>
</evidence>
<organism evidence="11 12">
    <name type="scientific">Semnornis frantzii</name>
    <dbReference type="NCBI Taxonomy" id="91796"/>
    <lineage>
        <taxon>Eukaryota</taxon>
        <taxon>Metazoa</taxon>
        <taxon>Chordata</taxon>
        <taxon>Craniata</taxon>
        <taxon>Vertebrata</taxon>
        <taxon>Euteleostomi</taxon>
        <taxon>Archelosauria</taxon>
        <taxon>Archosauria</taxon>
        <taxon>Dinosauria</taxon>
        <taxon>Saurischia</taxon>
        <taxon>Theropoda</taxon>
        <taxon>Coelurosauria</taxon>
        <taxon>Aves</taxon>
        <taxon>Neognathae</taxon>
        <taxon>Neoaves</taxon>
        <taxon>Telluraves</taxon>
        <taxon>Coraciimorphae</taxon>
        <taxon>Piciformes</taxon>
        <taxon>Ramphastidae</taxon>
        <taxon>Semnornis</taxon>
    </lineage>
</organism>
<dbReference type="EMBL" id="VWYK01003654">
    <property type="protein sequence ID" value="NXR05873.1"/>
    <property type="molecule type" value="Genomic_DNA"/>
</dbReference>
<evidence type="ECO:0000256" key="2">
    <source>
        <dbReference type="ARBA" id="ARBA00019248"/>
    </source>
</evidence>
<evidence type="ECO:0000313" key="12">
    <source>
        <dbReference type="Proteomes" id="UP000536381"/>
    </source>
</evidence>
<gene>
    <name evidence="11" type="primary">Iovo_0</name>
    <name evidence="11" type="ORF">SEMFRA_R09010</name>
</gene>
<comment type="subcellular location">
    <subcellularLocation>
        <location evidence="1">Secreted</location>
    </subcellularLocation>
</comment>
<keyword evidence="6" id="KW-0722">Serine protease inhibitor</keyword>
<dbReference type="CDD" id="cd00104">
    <property type="entry name" value="KAZAL_FS"/>
    <property type="match status" value="1"/>
</dbReference>
<feature type="non-terminal residue" evidence="11">
    <location>
        <position position="211"/>
    </location>
</feature>
<dbReference type="Gene3D" id="3.30.60.30">
    <property type="match status" value="3"/>
</dbReference>
<dbReference type="SMART" id="SM00280">
    <property type="entry name" value="KAZAL"/>
    <property type="match status" value="3"/>
</dbReference>
<feature type="domain" description="Kazal-like" evidence="10">
    <location>
        <begin position="26"/>
        <end position="91"/>
    </location>
</feature>
<feature type="chain" id="PRO_5029886364" description="Ovomucoid" evidence="9">
    <location>
        <begin position="24"/>
        <end position="211"/>
    </location>
</feature>
<keyword evidence="9" id="KW-0732">Signal</keyword>
<feature type="domain" description="Kazal-like" evidence="10">
    <location>
        <begin position="92"/>
        <end position="156"/>
    </location>
</feature>
<dbReference type="FunFam" id="3.30.60.30:FF:000036">
    <property type="entry name" value="Ovomucoid"/>
    <property type="match status" value="2"/>
</dbReference>
<keyword evidence="8" id="KW-0325">Glycoprotein</keyword>
<dbReference type="GO" id="GO:0005576">
    <property type="term" value="C:extracellular region"/>
    <property type="evidence" value="ECO:0007669"/>
    <property type="project" value="UniProtKB-SubCell"/>
</dbReference>
<name>A0A7L2I8W2_9PICI</name>
<evidence type="ECO:0000256" key="4">
    <source>
        <dbReference type="ARBA" id="ARBA00022690"/>
    </source>
</evidence>
<dbReference type="PROSITE" id="PS00282">
    <property type="entry name" value="KAZAL_1"/>
    <property type="match status" value="3"/>
</dbReference>
<keyword evidence="7" id="KW-1015">Disulfide bond</keyword>
<dbReference type="PROSITE" id="PS51465">
    <property type="entry name" value="KAZAL_2"/>
    <property type="match status" value="3"/>
</dbReference>
<protein>
    <recommendedName>
        <fullName evidence="2">Ovomucoid</fullName>
    </recommendedName>
</protein>
<evidence type="ECO:0000256" key="6">
    <source>
        <dbReference type="ARBA" id="ARBA00022900"/>
    </source>
</evidence>
<dbReference type="PANTHER" id="PTHR21312:SF28">
    <property type="entry name" value="OVOINHIBITOR-RELATED"/>
    <property type="match status" value="1"/>
</dbReference>
<dbReference type="InterPro" id="IPR036058">
    <property type="entry name" value="Kazal_dom_sf"/>
</dbReference>
<evidence type="ECO:0000259" key="10">
    <source>
        <dbReference type="PROSITE" id="PS51465"/>
    </source>
</evidence>
<keyword evidence="4" id="KW-0646">Protease inhibitor</keyword>
<dbReference type="GO" id="GO:0004867">
    <property type="term" value="F:serine-type endopeptidase inhibitor activity"/>
    <property type="evidence" value="ECO:0007669"/>
    <property type="project" value="UniProtKB-KW"/>
</dbReference>
<evidence type="ECO:0000256" key="3">
    <source>
        <dbReference type="ARBA" id="ARBA00022525"/>
    </source>
</evidence>
<dbReference type="OrthoDB" id="126772at2759"/>
<evidence type="ECO:0000256" key="5">
    <source>
        <dbReference type="ARBA" id="ARBA00022737"/>
    </source>
</evidence>
<accession>A0A7L2I8W2</accession>
<keyword evidence="5" id="KW-0677">Repeat</keyword>
<dbReference type="FunFam" id="3.30.60.30:FF:000037">
    <property type="entry name" value="Ovomucoid"/>
    <property type="match status" value="1"/>
</dbReference>
<dbReference type="Proteomes" id="UP000536381">
    <property type="component" value="Unassembled WGS sequence"/>
</dbReference>
<evidence type="ECO:0000256" key="8">
    <source>
        <dbReference type="ARBA" id="ARBA00023180"/>
    </source>
</evidence>
<evidence type="ECO:0000256" key="1">
    <source>
        <dbReference type="ARBA" id="ARBA00004613"/>
    </source>
</evidence>
<keyword evidence="3" id="KW-0964">Secreted</keyword>
<dbReference type="Pfam" id="PF00050">
    <property type="entry name" value="Kazal_1"/>
    <property type="match status" value="3"/>
</dbReference>
<dbReference type="AlphaFoldDB" id="A0A7L2I8W2"/>
<proteinExistence type="predicted"/>
<sequence>MTTAGVFVLLSFVFCCFPATHLCCTFLWQVDCSKYPNTTNEEGREMLICSEILGPICGSDGITYSNECLLCAYNIEYGTNVSKDHDGECKEVAPVDCSRYPNTTNEEGKEVFLCSKDFSFVCGTDGITYDNECQLCARNSETGTKTGKKSDGECKKDIATVDCSGHPKPGCVVEYRPVCGSDSKTYSNKCEFCNAVVDSNGTLILSHFGKC</sequence>
<dbReference type="PANTHER" id="PTHR21312">
    <property type="entry name" value="SERINE PROTEASE INHIBITOR"/>
    <property type="match status" value="1"/>
</dbReference>
<keyword evidence="12" id="KW-1185">Reference proteome</keyword>
<feature type="domain" description="Kazal-like" evidence="10">
    <location>
        <begin position="157"/>
        <end position="211"/>
    </location>
</feature>
<reference evidence="11 12" key="1">
    <citation type="submission" date="2019-09" db="EMBL/GenBank/DDBJ databases">
        <title>Bird 10,000 Genomes (B10K) Project - Family phase.</title>
        <authorList>
            <person name="Zhang G."/>
        </authorList>
    </citation>
    <scope>NUCLEOTIDE SEQUENCE [LARGE SCALE GENOMIC DNA]</scope>
    <source>
        <strain evidence="11">B10K-DU-001-42</strain>
        <tissue evidence="11">Muscle</tissue>
    </source>
</reference>
<evidence type="ECO:0000313" key="11">
    <source>
        <dbReference type="EMBL" id="NXR05873.1"/>
    </source>
</evidence>
<feature type="signal peptide" evidence="9">
    <location>
        <begin position="1"/>
        <end position="23"/>
    </location>
</feature>
<feature type="non-terminal residue" evidence="11">
    <location>
        <position position="1"/>
    </location>
</feature>
<dbReference type="InterPro" id="IPR002350">
    <property type="entry name" value="Kazal_dom"/>
</dbReference>
<comment type="caution">
    <text evidence="11">The sequence shown here is derived from an EMBL/GenBank/DDBJ whole genome shotgun (WGS) entry which is preliminary data.</text>
</comment>